<dbReference type="Proteomes" id="UP000586042">
    <property type="component" value="Unassembled WGS sequence"/>
</dbReference>
<dbReference type="AlphaFoldDB" id="A0A7Y6I1B2"/>
<proteinExistence type="predicted"/>
<dbReference type="EMBL" id="JABWGN010000001">
    <property type="protein sequence ID" value="NUW29872.1"/>
    <property type="molecule type" value="Genomic_DNA"/>
</dbReference>
<keyword evidence="2" id="KW-1185">Reference proteome</keyword>
<evidence type="ECO:0000313" key="1">
    <source>
        <dbReference type="EMBL" id="NUW29872.1"/>
    </source>
</evidence>
<comment type="caution">
    <text evidence="1">The sequence shown here is derived from an EMBL/GenBank/DDBJ whole genome shotgun (WGS) entry which is preliminary data.</text>
</comment>
<accession>A0A7Y6I1B2</accession>
<protein>
    <submittedName>
        <fullName evidence="1">Uncharacterized protein</fullName>
    </submittedName>
</protein>
<name>A0A7Y6I1B2_9ACTN</name>
<evidence type="ECO:0000313" key="2">
    <source>
        <dbReference type="Proteomes" id="UP000586042"/>
    </source>
</evidence>
<sequence length="251" mass="28325">MQANDAAWPPVRDLIAAGDVPALVETLKALDEPARREVARELPGYVAEVRRIVWDEVAAHDARADRARKERQDELARLYAAGELSEHQYNMAYSMTWEDGYEDEEVRPATDRWIEPMRVAGAATIGGAAAVAAWVTRREFDLWIDSPMELERTLEPVLEVVAARPDAWQADLAVRLALRVRARRRPLRADRVLELALALLRRTGATPPEHDPLVMGWARQAPRPGDPLTRHLVPRLFEAEGVGRVLRDDRT</sequence>
<organism evidence="1 2">
    <name type="scientific">Nonomuraea montanisoli</name>
    <dbReference type="NCBI Taxonomy" id="2741721"/>
    <lineage>
        <taxon>Bacteria</taxon>
        <taxon>Bacillati</taxon>
        <taxon>Actinomycetota</taxon>
        <taxon>Actinomycetes</taxon>
        <taxon>Streptosporangiales</taxon>
        <taxon>Streptosporangiaceae</taxon>
        <taxon>Nonomuraea</taxon>
    </lineage>
</organism>
<reference evidence="1 2" key="1">
    <citation type="submission" date="2020-06" db="EMBL/GenBank/DDBJ databases">
        <title>Nonomuraea sp. SMC257, a novel actinomycete isolated from soil.</title>
        <authorList>
            <person name="Chanama M."/>
        </authorList>
    </citation>
    <scope>NUCLEOTIDE SEQUENCE [LARGE SCALE GENOMIC DNA]</scope>
    <source>
        <strain evidence="1 2">SMC257</strain>
    </source>
</reference>
<dbReference type="RefSeq" id="WP_175587375.1">
    <property type="nucleotide sequence ID" value="NZ_JABWGN010000001.1"/>
</dbReference>
<gene>
    <name evidence="1" type="ORF">HTZ77_00270</name>
</gene>